<reference evidence="8" key="1">
    <citation type="submission" date="2017-04" db="EMBL/GenBank/DDBJ databases">
        <authorList>
            <person name="Varghese N."/>
            <person name="Submissions S."/>
        </authorList>
    </citation>
    <scope>NUCLEOTIDE SEQUENCE [LARGE SCALE GENOMIC DNA]</scope>
    <source>
        <strain evidence="8">DSM 20463</strain>
    </source>
</reference>
<keyword evidence="4" id="KW-0460">Magnesium</keyword>
<evidence type="ECO:0000313" key="7">
    <source>
        <dbReference type="EMBL" id="SMB82355.1"/>
    </source>
</evidence>
<evidence type="ECO:0000259" key="6">
    <source>
        <dbReference type="Pfam" id="PF10150"/>
    </source>
</evidence>
<dbReference type="GO" id="GO:0006364">
    <property type="term" value="P:rRNA processing"/>
    <property type="evidence" value="ECO:0007669"/>
    <property type="project" value="TreeGrafter"/>
</dbReference>
<dbReference type="InterPro" id="IPR004659">
    <property type="entry name" value="RNase_E/G"/>
</dbReference>
<protein>
    <submittedName>
        <fullName evidence="7">Ribonuclease G</fullName>
    </submittedName>
</protein>
<dbReference type="GO" id="GO:0005737">
    <property type="term" value="C:cytoplasm"/>
    <property type="evidence" value="ECO:0007669"/>
    <property type="project" value="TreeGrafter"/>
</dbReference>
<evidence type="ECO:0000256" key="3">
    <source>
        <dbReference type="ARBA" id="ARBA00022801"/>
    </source>
</evidence>
<dbReference type="GO" id="GO:0016787">
    <property type="term" value="F:hydrolase activity"/>
    <property type="evidence" value="ECO:0007669"/>
    <property type="project" value="UniProtKB-KW"/>
</dbReference>
<keyword evidence="5" id="KW-0694">RNA-binding</keyword>
<name>A0A1W1UMI7_PEPAS</name>
<evidence type="ECO:0000256" key="5">
    <source>
        <dbReference type="ARBA" id="ARBA00022884"/>
    </source>
</evidence>
<dbReference type="InterPro" id="IPR019307">
    <property type="entry name" value="RNA-bd_AU-1/RNase_E/G"/>
</dbReference>
<feature type="domain" description="RNA-binding protein AU-1/Ribonuclease E/G" evidence="6">
    <location>
        <begin position="93"/>
        <end position="338"/>
    </location>
</feature>
<comment type="cofactor">
    <cofactor evidence="1">
        <name>Mg(2+)</name>
        <dbReference type="ChEBI" id="CHEBI:18420"/>
    </cofactor>
</comment>
<dbReference type="PANTHER" id="PTHR30001:SF0">
    <property type="entry name" value="RIBONUCLEASE G"/>
    <property type="match status" value="1"/>
</dbReference>
<proteinExistence type="predicted"/>
<dbReference type="STRING" id="573058.SAMN00017477_0450"/>
<dbReference type="AlphaFoldDB" id="A0A1W1UMI7"/>
<organism evidence="7 8">
    <name type="scientific">Peptoniphilus asaccharolyticus DSM 20463</name>
    <dbReference type="NCBI Taxonomy" id="573058"/>
    <lineage>
        <taxon>Bacteria</taxon>
        <taxon>Bacillati</taxon>
        <taxon>Bacillota</taxon>
        <taxon>Tissierellia</taxon>
        <taxon>Tissierellales</taxon>
        <taxon>Peptoniphilaceae</taxon>
        <taxon>Peptoniphilus</taxon>
    </lineage>
</organism>
<dbReference type="EMBL" id="FWWR01000009">
    <property type="protein sequence ID" value="SMB82355.1"/>
    <property type="molecule type" value="Genomic_DNA"/>
</dbReference>
<dbReference type="Pfam" id="PF10150">
    <property type="entry name" value="RNase_E_G"/>
    <property type="match status" value="1"/>
</dbReference>
<evidence type="ECO:0000256" key="4">
    <source>
        <dbReference type="ARBA" id="ARBA00022842"/>
    </source>
</evidence>
<evidence type="ECO:0000256" key="1">
    <source>
        <dbReference type="ARBA" id="ARBA00001946"/>
    </source>
</evidence>
<dbReference type="GO" id="GO:0046872">
    <property type="term" value="F:metal ion binding"/>
    <property type="evidence" value="ECO:0007669"/>
    <property type="project" value="UniProtKB-KW"/>
</dbReference>
<sequence>MKYYVDSYANLIVGYDNRIESIKVLNDPINNIYRGSVQKKVKGIGNFINLEGYTGFTQEKISQNEGENILVKVVKVPDEEDKALKVTTTLSVTGLSMILFDDDFVKASSKMDSQKKQELLNWANENSFKGILFRTESQNKSFEDLKSEYFELLNKLNDLKLEINRLPTPKLIYSEPITDRIDLAKAEEILFNDRELYLEYKDIGLSKLDTGFRLKYNPQLIEGLNSLVAKEIVLKNGGSIVIEKTLALTVIDVNSKGYNGNAINEVAKKINLEATKEVIRQILLRNISGSIIIDYIDTKEENRTEILNLLKKELKRDGKNTKVHGFTRLGLMELSRKNRGEELVDTWTR</sequence>
<keyword evidence="8" id="KW-1185">Reference proteome</keyword>
<gene>
    <name evidence="7" type="ORF">SAMN00017477_0450</name>
</gene>
<dbReference type="GO" id="GO:0004540">
    <property type="term" value="F:RNA nuclease activity"/>
    <property type="evidence" value="ECO:0007669"/>
    <property type="project" value="InterPro"/>
</dbReference>
<dbReference type="OrthoDB" id="9804278at2"/>
<evidence type="ECO:0000256" key="2">
    <source>
        <dbReference type="ARBA" id="ARBA00022723"/>
    </source>
</evidence>
<evidence type="ECO:0000313" key="8">
    <source>
        <dbReference type="Proteomes" id="UP000192368"/>
    </source>
</evidence>
<dbReference type="RefSeq" id="WP_084230130.1">
    <property type="nucleotide sequence ID" value="NZ_FWWR01000009.1"/>
</dbReference>
<dbReference type="PANTHER" id="PTHR30001">
    <property type="entry name" value="RIBONUCLEASE"/>
    <property type="match status" value="1"/>
</dbReference>
<dbReference type="GO" id="GO:0003723">
    <property type="term" value="F:RNA binding"/>
    <property type="evidence" value="ECO:0007669"/>
    <property type="project" value="UniProtKB-KW"/>
</dbReference>
<keyword evidence="3" id="KW-0378">Hydrolase</keyword>
<keyword evidence="2" id="KW-0479">Metal-binding</keyword>
<accession>A0A1W1UMI7</accession>
<dbReference type="Proteomes" id="UP000192368">
    <property type="component" value="Unassembled WGS sequence"/>
</dbReference>